<comment type="caution">
    <text evidence="1">The sequence shown here is derived from an EMBL/GenBank/DDBJ whole genome shotgun (WGS) entry which is preliminary data.</text>
</comment>
<accession>A0A1J7BPK2</accession>
<proteinExistence type="predicted"/>
<evidence type="ECO:0000313" key="1">
    <source>
        <dbReference type="EMBL" id="OIV40623.1"/>
    </source>
</evidence>
<organism evidence="1 2">
    <name type="scientific">Flavobacterium johnsoniae</name>
    <name type="common">Cytophaga johnsonae</name>
    <dbReference type="NCBI Taxonomy" id="986"/>
    <lineage>
        <taxon>Bacteria</taxon>
        <taxon>Pseudomonadati</taxon>
        <taxon>Bacteroidota</taxon>
        <taxon>Flavobacteriia</taxon>
        <taxon>Flavobacteriales</taxon>
        <taxon>Flavobacteriaceae</taxon>
        <taxon>Flavobacterium</taxon>
    </lineage>
</organism>
<dbReference type="OrthoDB" id="1357517at2"/>
<keyword evidence="2" id="KW-1185">Reference proteome</keyword>
<dbReference type="Proteomes" id="UP000182826">
    <property type="component" value="Unassembled WGS sequence"/>
</dbReference>
<protein>
    <submittedName>
        <fullName evidence="1">Uncharacterized protein</fullName>
    </submittedName>
</protein>
<name>A0A1J7BPK2_FLAJO</name>
<dbReference type="EMBL" id="MLFK01000009">
    <property type="protein sequence ID" value="OIV40623.1"/>
    <property type="molecule type" value="Genomic_DNA"/>
</dbReference>
<sequence>MARKNSNNFEFILYLYNEFVSKHRSTGKEARMYWHILDKYIEVGLSKKSQTAEKKYAQKLVAIIREAVGEWNTHLLILKGEEGEKEYQENMKSYIERLYRLGHDEQSVMESIIKKLKLNYGNDN</sequence>
<reference evidence="1 2" key="1">
    <citation type="submission" date="2016-10" db="EMBL/GenBank/DDBJ databases">
        <title>Draft Genome Sequence of Rhizobacteria Flavobacterium johnsoniae CI04.</title>
        <authorList>
            <person name="Bravo J.I."/>
            <person name="Lozano G.L."/>
            <person name="Handelsman J."/>
        </authorList>
    </citation>
    <scope>NUCLEOTIDE SEQUENCE [LARGE SCALE GENOMIC DNA]</scope>
    <source>
        <strain evidence="1 2">CI04</strain>
    </source>
</reference>
<gene>
    <name evidence="1" type="ORF">BKM63_17305</name>
</gene>
<dbReference type="AlphaFoldDB" id="A0A1J7BPK2"/>
<dbReference type="RefSeq" id="WP_071637825.1">
    <property type="nucleotide sequence ID" value="NZ_MLFK01000009.1"/>
</dbReference>
<evidence type="ECO:0000313" key="2">
    <source>
        <dbReference type="Proteomes" id="UP000182826"/>
    </source>
</evidence>